<keyword evidence="7 10" id="KW-0460">Magnesium</keyword>
<evidence type="ECO:0000256" key="10">
    <source>
        <dbReference type="PIRNR" id="PIRNR006268"/>
    </source>
</evidence>
<evidence type="ECO:0000256" key="11">
    <source>
        <dbReference type="PIRSR" id="PIRSR006268-2"/>
    </source>
</evidence>
<keyword evidence="12" id="KW-0449">Lipoprotein</keyword>
<dbReference type="PANTHER" id="PTHR30040:SF2">
    <property type="entry name" value="FAD:PROTEIN FMN TRANSFERASE"/>
    <property type="match status" value="1"/>
</dbReference>
<proteinExistence type="inferred from homology"/>
<evidence type="ECO:0000256" key="5">
    <source>
        <dbReference type="ARBA" id="ARBA00022723"/>
    </source>
</evidence>
<evidence type="ECO:0000313" key="13">
    <source>
        <dbReference type="Proteomes" id="UP000534294"/>
    </source>
</evidence>
<comment type="catalytic activity">
    <reaction evidence="9 10">
        <text>L-threonyl-[protein] + FAD = FMN-L-threonyl-[protein] + AMP + H(+)</text>
        <dbReference type="Rhea" id="RHEA:36847"/>
        <dbReference type="Rhea" id="RHEA-COMP:11060"/>
        <dbReference type="Rhea" id="RHEA-COMP:11061"/>
        <dbReference type="ChEBI" id="CHEBI:15378"/>
        <dbReference type="ChEBI" id="CHEBI:30013"/>
        <dbReference type="ChEBI" id="CHEBI:57692"/>
        <dbReference type="ChEBI" id="CHEBI:74257"/>
        <dbReference type="ChEBI" id="CHEBI:456215"/>
        <dbReference type="EC" id="2.7.1.180"/>
    </reaction>
</comment>
<dbReference type="InterPro" id="IPR024932">
    <property type="entry name" value="ApbE"/>
</dbReference>
<dbReference type="GO" id="GO:0016740">
    <property type="term" value="F:transferase activity"/>
    <property type="evidence" value="ECO:0007669"/>
    <property type="project" value="UniProtKB-UniRule"/>
</dbReference>
<evidence type="ECO:0000256" key="1">
    <source>
        <dbReference type="ARBA" id="ARBA00011955"/>
    </source>
</evidence>
<dbReference type="EMBL" id="JACHIF010000004">
    <property type="protein sequence ID" value="MBB5038101.1"/>
    <property type="molecule type" value="Genomic_DNA"/>
</dbReference>
<keyword evidence="4 10" id="KW-0808">Transferase</keyword>
<feature type="binding site" evidence="11">
    <location>
        <position position="257"/>
    </location>
    <ligand>
        <name>Mg(2+)</name>
        <dbReference type="ChEBI" id="CHEBI:18420"/>
    </ligand>
</feature>
<dbReference type="RefSeq" id="WP_184208605.1">
    <property type="nucleotide sequence ID" value="NZ_JACHIF010000004.1"/>
</dbReference>
<evidence type="ECO:0000256" key="2">
    <source>
        <dbReference type="ARBA" id="ARBA00016337"/>
    </source>
</evidence>
<evidence type="ECO:0000256" key="8">
    <source>
        <dbReference type="ARBA" id="ARBA00031306"/>
    </source>
</evidence>
<gene>
    <name evidence="12" type="ORF">HNQ64_002359</name>
</gene>
<feature type="binding site" evidence="11">
    <location>
        <position position="253"/>
    </location>
    <ligand>
        <name>Mg(2+)</name>
        <dbReference type="ChEBI" id="CHEBI:18420"/>
    </ligand>
</feature>
<dbReference type="PIRSF" id="PIRSF006268">
    <property type="entry name" value="ApbE"/>
    <property type="match status" value="1"/>
</dbReference>
<dbReference type="GO" id="GO:0046872">
    <property type="term" value="F:metal ion binding"/>
    <property type="evidence" value="ECO:0007669"/>
    <property type="project" value="UniProtKB-UniRule"/>
</dbReference>
<dbReference type="InterPro" id="IPR003374">
    <property type="entry name" value="ApbE-like_sf"/>
</dbReference>
<dbReference type="Pfam" id="PF02424">
    <property type="entry name" value="ApbE"/>
    <property type="match status" value="1"/>
</dbReference>
<keyword evidence="3 10" id="KW-0285">Flavoprotein</keyword>
<name>A0A7W7YKX3_9BACT</name>
<dbReference type="EC" id="2.7.1.180" evidence="1 10"/>
<dbReference type="Gene3D" id="3.10.520.10">
    <property type="entry name" value="ApbE-like domains"/>
    <property type="match status" value="1"/>
</dbReference>
<protein>
    <recommendedName>
        <fullName evidence="2 10">FAD:protein FMN transferase</fullName>
        <ecNumber evidence="1 10">2.7.1.180</ecNumber>
    </recommendedName>
    <alternativeName>
        <fullName evidence="8 10">Flavin transferase</fullName>
    </alternativeName>
</protein>
<dbReference type="PANTHER" id="PTHR30040">
    <property type="entry name" value="THIAMINE BIOSYNTHESIS LIPOPROTEIN APBE"/>
    <property type="match status" value="1"/>
</dbReference>
<reference evidence="12 13" key="1">
    <citation type="submission" date="2020-08" db="EMBL/GenBank/DDBJ databases">
        <title>Genomic Encyclopedia of Type Strains, Phase IV (KMG-IV): sequencing the most valuable type-strain genomes for metagenomic binning, comparative biology and taxonomic classification.</title>
        <authorList>
            <person name="Goeker M."/>
        </authorList>
    </citation>
    <scope>NUCLEOTIDE SEQUENCE [LARGE SCALE GENOMIC DNA]</scope>
    <source>
        <strain evidence="12 13">DSM 12251</strain>
    </source>
</reference>
<evidence type="ECO:0000256" key="3">
    <source>
        <dbReference type="ARBA" id="ARBA00022630"/>
    </source>
</evidence>
<keyword evidence="6 10" id="KW-0274">FAD</keyword>
<organism evidence="12 13">
    <name type="scientific">Prosthecobacter dejongeii</name>
    <dbReference type="NCBI Taxonomy" id="48465"/>
    <lineage>
        <taxon>Bacteria</taxon>
        <taxon>Pseudomonadati</taxon>
        <taxon>Verrucomicrobiota</taxon>
        <taxon>Verrucomicrobiia</taxon>
        <taxon>Verrucomicrobiales</taxon>
        <taxon>Verrucomicrobiaceae</taxon>
        <taxon>Prosthecobacter</taxon>
    </lineage>
</organism>
<comment type="cofactor">
    <cofactor evidence="11">
        <name>Mg(2+)</name>
        <dbReference type="ChEBI" id="CHEBI:18420"/>
    </cofactor>
    <cofactor evidence="11">
        <name>Mn(2+)</name>
        <dbReference type="ChEBI" id="CHEBI:29035"/>
    </cofactor>
    <text evidence="11">Magnesium. Can also use manganese.</text>
</comment>
<sequence>MTDYHRFSHDAMATSFEVIIAQDDVDEMYAAQAAQAVFAEIDRLEDELSRFRPGSDIFRLNQLGAGECLAISLAAWDCLNLAKTVHEETAGAFDITVGPLMHLWRDAEGNLIQPDEERLELARHSIGSQLFELREEGCLVRVLADHMVFDLGAVGKGYALDQAVQVLQDWSITRAFLNAGDSTLVALDSPSGEETWAVTLADGTQEKKLLHQALSGSGFMVKGAHIMNPRTLKPVPVQGKRSYAIAPTAALSDALSTAFMIMTPDEIQALCERYSEVEWMEI</sequence>
<evidence type="ECO:0000256" key="9">
    <source>
        <dbReference type="ARBA" id="ARBA00048540"/>
    </source>
</evidence>
<evidence type="ECO:0000313" key="12">
    <source>
        <dbReference type="EMBL" id="MBB5038101.1"/>
    </source>
</evidence>
<dbReference type="AlphaFoldDB" id="A0A7W7YKX3"/>
<evidence type="ECO:0000256" key="4">
    <source>
        <dbReference type="ARBA" id="ARBA00022679"/>
    </source>
</evidence>
<dbReference type="Proteomes" id="UP000534294">
    <property type="component" value="Unassembled WGS sequence"/>
</dbReference>
<comment type="caution">
    <text evidence="12">The sequence shown here is derived from an EMBL/GenBank/DDBJ whole genome shotgun (WGS) entry which is preliminary data.</text>
</comment>
<evidence type="ECO:0000256" key="7">
    <source>
        <dbReference type="ARBA" id="ARBA00022842"/>
    </source>
</evidence>
<dbReference type="SUPFAM" id="SSF143631">
    <property type="entry name" value="ApbE-like"/>
    <property type="match status" value="1"/>
</dbReference>
<evidence type="ECO:0000256" key="6">
    <source>
        <dbReference type="ARBA" id="ARBA00022827"/>
    </source>
</evidence>
<accession>A0A7W7YKX3</accession>
<feature type="binding site" evidence="11">
    <location>
        <position position="153"/>
    </location>
    <ligand>
        <name>Mg(2+)</name>
        <dbReference type="ChEBI" id="CHEBI:18420"/>
    </ligand>
</feature>
<keyword evidence="5 10" id="KW-0479">Metal-binding</keyword>
<comment type="similarity">
    <text evidence="10">Belongs to the ApbE family.</text>
</comment>
<keyword evidence="13" id="KW-1185">Reference proteome</keyword>